<keyword evidence="2" id="KW-0378">Hydrolase</keyword>
<dbReference type="Pfam" id="PF12706">
    <property type="entry name" value="Lactamase_B_2"/>
    <property type="match status" value="1"/>
</dbReference>
<name>A0A158GTY8_CABSO</name>
<evidence type="ECO:0000313" key="3">
    <source>
        <dbReference type="Proteomes" id="UP000054893"/>
    </source>
</evidence>
<dbReference type="PROSITE" id="PS51257">
    <property type="entry name" value="PROKAR_LIPOPROTEIN"/>
    <property type="match status" value="1"/>
</dbReference>
<proteinExistence type="predicted"/>
<dbReference type="GO" id="GO:0005737">
    <property type="term" value="C:cytoplasm"/>
    <property type="evidence" value="ECO:0007669"/>
    <property type="project" value="TreeGrafter"/>
</dbReference>
<dbReference type="EMBL" id="FCOC02000010">
    <property type="protein sequence ID" value="SAL35069.1"/>
    <property type="molecule type" value="Genomic_DNA"/>
</dbReference>
<organism evidence="2 3">
    <name type="scientific">Caballeronia sordidicola</name>
    <name type="common">Burkholderia sordidicola</name>
    <dbReference type="NCBI Taxonomy" id="196367"/>
    <lineage>
        <taxon>Bacteria</taxon>
        <taxon>Pseudomonadati</taxon>
        <taxon>Pseudomonadota</taxon>
        <taxon>Betaproteobacteria</taxon>
        <taxon>Burkholderiales</taxon>
        <taxon>Burkholderiaceae</taxon>
        <taxon>Caballeronia</taxon>
    </lineage>
</organism>
<dbReference type="InterPro" id="IPR001279">
    <property type="entry name" value="Metallo-B-lactamas"/>
</dbReference>
<gene>
    <name evidence="2" type="ORF">AWB64_03437</name>
</gene>
<dbReference type="AlphaFoldDB" id="A0A158GTY8"/>
<evidence type="ECO:0000259" key="1">
    <source>
        <dbReference type="Pfam" id="PF12706"/>
    </source>
</evidence>
<dbReference type="OrthoDB" id="9805728at2"/>
<dbReference type="PANTHER" id="PTHR15032">
    <property type="entry name" value="N-ACYL-PHOSPHATIDYLETHANOLAMINE-HYDROLYZING PHOSPHOLIPASE D"/>
    <property type="match status" value="1"/>
</dbReference>
<feature type="domain" description="Metallo-beta-lactamase" evidence="1">
    <location>
        <begin position="122"/>
        <end position="325"/>
    </location>
</feature>
<dbReference type="SUPFAM" id="SSF56281">
    <property type="entry name" value="Metallo-hydrolase/oxidoreductase"/>
    <property type="match status" value="1"/>
</dbReference>
<dbReference type="GO" id="GO:0016787">
    <property type="term" value="F:hydrolase activity"/>
    <property type="evidence" value="ECO:0007669"/>
    <property type="project" value="UniProtKB-KW"/>
</dbReference>
<dbReference type="InterPro" id="IPR036866">
    <property type="entry name" value="RibonucZ/Hydroxyglut_hydro"/>
</dbReference>
<dbReference type="Gene3D" id="3.60.15.10">
    <property type="entry name" value="Ribonuclease Z/Hydroxyacylglutathione hydrolase-like"/>
    <property type="match status" value="1"/>
</dbReference>
<dbReference type="Proteomes" id="UP000054893">
    <property type="component" value="Unassembled WGS sequence"/>
</dbReference>
<dbReference type="CDD" id="cd16283">
    <property type="entry name" value="RomA-like_MBL-fold"/>
    <property type="match status" value="1"/>
</dbReference>
<accession>A0A158GTY8</accession>
<evidence type="ECO:0000313" key="2">
    <source>
        <dbReference type="EMBL" id="SAL35069.1"/>
    </source>
</evidence>
<dbReference type="PANTHER" id="PTHR15032:SF4">
    <property type="entry name" value="N-ACYL-PHOSPHATIDYLETHANOLAMINE-HYDROLYZING PHOSPHOLIPASE D"/>
    <property type="match status" value="1"/>
</dbReference>
<reference evidence="2 3" key="1">
    <citation type="submission" date="2016-01" db="EMBL/GenBank/DDBJ databases">
        <authorList>
            <person name="Oliw E.H."/>
        </authorList>
    </citation>
    <scope>NUCLEOTIDE SEQUENCE [LARGE SCALE GENOMIC DNA]</scope>
    <source>
        <strain evidence="2">LMG 22029</strain>
    </source>
</reference>
<sequence length="379" mass="42037">MQKPDAVTRLTPARLRQALLTLATIFLIAACTTKTQSAEPQGAGMAHHTADGYQNNYSPLPRASLLKWQWERLINGLPKPPANGYHFPVDHPDIAWIRANRTETTLTWIGHATALLQMNGVNIVTDPMFSKRASPFQFIGPERKVPPGIALADLPHVDIVLISHNHYDHLDTASVEQLNKQAGGPPLFLVPMGIKSWMHDKGIDNVQELDWWNETHASGLDVFFVPSRHWSARGLGDRAKTLWGGWVVKTPAGNAHPFSFYFAGDTGYSPDFKDIGNRFGGFDLSLIPIGAYAPEWFMRPQHVNPFEAVQIHRDVHSKKSIGIHWGTFELADDPLDEAPRLLKQAVTEAGLPEDAFVVLHHGQMIKLGDDANTGKTSAR</sequence>
<protein>
    <submittedName>
        <fullName evidence="2">Beta-lactamase fold Zn-dependent hydrolase</fullName>
    </submittedName>
</protein>